<dbReference type="InterPro" id="IPR023574">
    <property type="entry name" value="Ribosomal_uL4_dom_sf"/>
</dbReference>
<evidence type="ECO:0000313" key="6">
    <source>
        <dbReference type="Proteomes" id="UP000029725"/>
    </source>
</evidence>
<dbReference type="GO" id="GO:0005840">
    <property type="term" value="C:ribosome"/>
    <property type="evidence" value="ECO:0007669"/>
    <property type="project" value="UniProtKB-KW"/>
</dbReference>
<dbReference type="Pfam" id="PF00573">
    <property type="entry name" value="Ribosomal_L4"/>
    <property type="match status" value="1"/>
</dbReference>
<dbReference type="AlphaFoldDB" id="A0A098VU00"/>
<evidence type="ECO:0000313" key="5">
    <source>
        <dbReference type="EMBL" id="KGG52432.1"/>
    </source>
</evidence>
<dbReference type="InterPro" id="IPR002136">
    <property type="entry name" value="Ribosomal_uL4"/>
</dbReference>
<evidence type="ECO:0000256" key="2">
    <source>
        <dbReference type="ARBA" id="ARBA00022980"/>
    </source>
</evidence>
<keyword evidence="3" id="KW-0687">Ribonucleoprotein</keyword>
<comment type="caution">
    <text evidence="5">The sequence shown here is derived from an EMBL/GenBank/DDBJ whole genome shotgun (WGS) entry which is preliminary data.</text>
</comment>
<dbReference type="GO" id="GO:0006412">
    <property type="term" value="P:translation"/>
    <property type="evidence" value="ECO:0007669"/>
    <property type="project" value="InterPro"/>
</dbReference>
<keyword evidence="2" id="KW-0689">Ribosomal protein</keyword>
<protein>
    <recommendedName>
        <fullName evidence="4">Large ribosomal subunit protein uL4m</fullName>
    </recommendedName>
</protein>
<dbReference type="NCBIfam" id="TIGR03953">
    <property type="entry name" value="rplD_bact"/>
    <property type="match status" value="1"/>
</dbReference>
<dbReference type="InterPro" id="IPR013005">
    <property type="entry name" value="Ribosomal_uL4-like"/>
</dbReference>
<dbReference type="GO" id="GO:1990904">
    <property type="term" value="C:ribonucleoprotein complex"/>
    <property type="evidence" value="ECO:0007669"/>
    <property type="project" value="UniProtKB-KW"/>
</dbReference>
<dbReference type="EMBL" id="JMKJ01000080">
    <property type="protein sequence ID" value="KGG52432.1"/>
    <property type="molecule type" value="Genomic_DNA"/>
</dbReference>
<sequence>MGFTALPPKLLAHVSLSPLKQPQAWVRRFQTFDPIGIKPLPSSLFACPIRPDLIQRVTVWYRTGIRSGTACTKERGDVRGSIRKLYAQKGTGRARVGASRTNKRVGGGICFGPKPKDWAFHMPKKILSIAFRSALSAKYLQNELVIISPTSLKESNSISSILASVYGKYSGSRIMILDSKPPTSHIADQIAQLENIVIMSPRDNVNAYHLLDNKLLFITTRAISFYSRIHNDNHLVAK</sequence>
<gene>
    <name evidence="5" type="ORF">DI09_172p20</name>
</gene>
<organism evidence="5 6">
    <name type="scientific">Mitosporidium daphniae</name>
    <dbReference type="NCBI Taxonomy" id="1485682"/>
    <lineage>
        <taxon>Eukaryota</taxon>
        <taxon>Fungi</taxon>
        <taxon>Fungi incertae sedis</taxon>
        <taxon>Microsporidia</taxon>
        <taxon>Mitosporidium</taxon>
    </lineage>
</organism>
<dbReference type="Gene3D" id="3.40.1370.10">
    <property type="match status" value="1"/>
</dbReference>
<dbReference type="HOGENOM" id="CLU_041575_4_1_1"/>
<dbReference type="GO" id="GO:0003735">
    <property type="term" value="F:structural constituent of ribosome"/>
    <property type="evidence" value="ECO:0007669"/>
    <property type="project" value="InterPro"/>
</dbReference>
<dbReference type="SUPFAM" id="SSF52166">
    <property type="entry name" value="Ribosomal protein L4"/>
    <property type="match status" value="1"/>
</dbReference>
<dbReference type="GeneID" id="25258681"/>
<keyword evidence="6" id="KW-1185">Reference proteome</keyword>
<comment type="similarity">
    <text evidence="1">Belongs to the universal ribosomal protein uL4 family.</text>
</comment>
<dbReference type="PANTHER" id="PTHR10746">
    <property type="entry name" value="50S RIBOSOMAL PROTEIN L4"/>
    <property type="match status" value="1"/>
</dbReference>
<evidence type="ECO:0000256" key="3">
    <source>
        <dbReference type="ARBA" id="ARBA00023274"/>
    </source>
</evidence>
<dbReference type="RefSeq" id="XP_013238868.1">
    <property type="nucleotide sequence ID" value="XM_013383414.1"/>
</dbReference>
<dbReference type="PANTHER" id="PTHR10746:SF6">
    <property type="entry name" value="LARGE RIBOSOMAL SUBUNIT PROTEIN UL4M"/>
    <property type="match status" value="1"/>
</dbReference>
<evidence type="ECO:0000256" key="1">
    <source>
        <dbReference type="ARBA" id="ARBA00010528"/>
    </source>
</evidence>
<dbReference type="Proteomes" id="UP000029725">
    <property type="component" value="Unassembled WGS sequence"/>
</dbReference>
<dbReference type="OrthoDB" id="275876at2759"/>
<evidence type="ECO:0000256" key="4">
    <source>
        <dbReference type="ARBA" id="ARBA00040565"/>
    </source>
</evidence>
<proteinExistence type="inferred from homology"/>
<dbReference type="VEuPathDB" id="MicrosporidiaDB:DI09_172p20"/>
<name>A0A098VU00_9MICR</name>
<reference evidence="5 6" key="1">
    <citation type="submission" date="2014-04" db="EMBL/GenBank/DDBJ databases">
        <title>A new species of microsporidia sheds light on the evolution of extreme parasitism.</title>
        <authorList>
            <person name="Haag K.L."/>
            <person name="James T.Y."/>
            <person name="Larsson R."/>
            <person name="Schaer T.M."/>
            <person name="Refardt D."/>
            <person name="Pombert J.-F."/>
            <person name="Ebert D."/>
        </authorList>
    </citation>
    <scope>NUCLEOTIDE SEQUENCE [LARGE SCALE GENOMIC DNA]</scope>
    <source>
        <strain evidence="5 6">UGP3</strain>
        <tissue evidence="5">Spores</tissue>
    </source>
</reference>
<accession>A0A098VU00</accession>